<dbReference type="PANTHER" id="PTHR43122">
    <property type="entry name" value="FERREDOXIN SUBUNIT OF PYRUVATE:FLAVODOXIN OXIDOREDUCTASE-RELATED"/>
    <property type="match status" value="1"/>
</dbReference>
<dbReference type="SUPFAM" id="SSF54862">
    <property type="entry name" value="4Fe-4S ferredoxins"/>
    <property type="match status" value="1"/>
</dbReference>
<proteinExistence type="predicted"/>
<dbReference type="Proteomes" id="UP000198606">
    <property type="component" value="Unassembled WGS sequence"/>
</dbReference>
<dbReference type="InterPro" id="IPR017900">
    <property type="entry name" value="4Fe4S_Fe_S_CS"/>
</dbReference>
<evidence type="ECO:0000256" key="2">
    <source>
        <dbReference type="ARBA" id="ARBA00023004"/>
    </source>
</evidence>
<organism evidence="5 6">
    <name type="scientific">Phytopseudomonas flavescens</name>
    <dbReference type="NCBI Taxonomy" id="29435"/>
    <lineage>
        <taxon>Bacteria</taxon>
        <taxon>Pseudomonadati</taxon>
        <taxon>Pseudomonadota</taxon>
        <taxon>Gammaproteobacteria</taxon>
        <taxon>Pseudomonadales</taxon>
        <taxon>Pseudomonadaceae</taxon>
        <taxon>Phytopseudomonas</taxon>
    </lineage>
</organism>
<dbReference type="InterPro" id="IPR017896">
    <property type="entry name" value="4Fe4S_Fe-S-bd"/>
</dbReference>
<dbReference type="PROSITE" id="PS51379">
    <property type="entry name" value="4FE4S_FER_2"/>
    <property type="match status" value="2"/>
</dbReference>
<evidence type="ECO:0000256" key="1">
    <source>
        <dbReference type="ARBA" id="ARBA00022723"/>
    </source>
</evidence>
<evidence type="ECO:0000259" key="4">
    <source>
        <dbReference type="PROSITE" id="PS51379"/>
    </source>
</evidence>
<dbReference type="GO" id="GO:0046872">
    <property type="term" value="F:metal ion binding"/>
    <property type="evidence" value="ECO:0007669"/>
    <property type="project" value="UniProtKB-KW"/>
</dbReference>
<dbReference type="Pfam" id="PF13237">
    <property type="entry name" value="Fer4_10"/>
    <property type="match status" value="1"/>
</dbReference>
<feature type="domain" description="4Fe-4S ferredoxin-type" evidence="4">
    <location>
        <begin position="1"/>
        <end position="30"/>
    </location>
</feature>
<dbReference type="PANTHER" id="PTHR43122:SF1">
    <property type="entry name" value="IRON-SULFUR-BINDING PROTEIN"/>
    <property type="match status" value="1"/>
</dbReference>
<reference evidence="5 6" key="1">
    <citation type="submission" date="2016-10" db="EMBL/GenBank/DDBJ databases">
        <authorList>
            <person name="de Groot N.N."/>
        </authorList>
    </citation>
    <scope>NUCLEOTIDE SEQUENCE [LARGE SCALE GENOMIC DNA]</scope>
    <source>
        <strain evidence="5 6">LMG 18387</strain>
    </source>
</reference>
<dbReference type="Gene3D" id="3.30.70.20">
    <property type="match status" value="1"/>
</dbReference>
<gene>
    <name evidence="5" type="ORF">SAMN05216588_11696</name>
</gene>
<keyword evidence="3" id="KW-0411">Iron-sulfur</keyword>
<dbReference type="RefSeq" id="WP_084307571.1">
    <property type="nucleotide sequence ID" value="NZ_FNDG01000016.1"/>
</dbReference>
<accession>A0A1G8KDS8</accession>
<keyword evidence="2" id="KW-0408">Iron</keyword>
<evidence type="ECO:0000256" key="3">
    <source>
        <dbReference type="ARBA" id="ARBA00023014"/>
    </source>
</evidence>
<evidence type="ECO:0000313" key="5">
    <source>
        <dbReference type="EMBL" id="SDI41558.1"/>
    </source>
</evidence>
<dbReference type="PROSITE" id="PS00198">
    <property type="entry name" value="4FE4S_FER_1"/>
    <property type="match status" value="1"/>
</dbReference>
<name>A0A1G8KDS8_9GAMM</name>
<dbReference type="STRING" id="29435.SAMN05216588_11696"/>
<evidence type="ECO:0000313" key="6">
    <source>
        <dbReference type="Proteomes" id="UP000198606"/>
    </source>
</evidence>
<dbReference type="AlphaFoldDB" id="A0A1G8KDS8"/>
<feature type="domain" description="4Fe-4S ferredoxin-type" evidence="4">
    <location>
        <begin position="31"/>
        <end position="61"/>
    </location>
</feature>
<sequence>MIALILSDRCDGCSRCVAACPSDVLAVGSDGKPVIARQADCQTCFMCELYCSSDALYVHPDSEQAVTLDAEQVRTSGLLGQYRRDSGWDEWAGDPRYANQHWRMEEIFGLARSLATANDI</sequence>
<keyword evidence="1" id="KW-0479">Metal-binding</keyword>
<protein>
    <submittedName>
        <fullName evidence="5">NAD-dependent dihydropyrimidine dehydrogenase, PreA subunit</fullName>
    </submittedName>
</protein>
<dbReference type="GO" id="GO:0051536">
    <property type="term" value="F:iron-sulfur cluster binding"/>
    <property type="evidence" value="ECO:0007669"/>
    <property type="project" value="UniProtKB-KW"/>
</dbReference>
<dbReference type="EMBL" id="FNDG01000016">
    <property type="protein sequence ID" value="SDI41558.1"/>
    <property type="molecule type" value="Genomic_DNA"/>
</dbReference>